<dbReference type="SMART" id="SM00822">
    <property type="entry name" value="PKS_KR"/>
    <property type="match status" value="1"/>
</dbReference>
<keyword evidence="6" id="KW-1185">Reference proteome</keyword>
<reference evidence="6" key="1">
    <citation type="journal article" date="2017" name="Genome Announc.">
        <title>Complete Genome Sequence of Mycobacterium stephanolepidis.</title>
        <authorList>
            <person name="Fukano H."/>
            <person name="Yoshida M."/>
            <person name="Katayama Y."/>
            <person name="Omatsu T."/>
            <person name="Mizutani T."/>
            <person name="Kurata O."/>
            <person name="Wada S."/>
            <person name="Hoshino Y."/>
        </authorList>
    </citation>
    <scope>NUCLEOTIDE SEQUENCE [LARGE SCALE GENOMIC DNA]</scope>
    <source>
        <strain evidence="6">NJB0901</strain>
    </source>
</reference>
<keyword evidence="2" id="KW-0560">Oxidoreductase</keyword>
<dbReference type="InterPro" id="IPR057326">
    <property type="entry name" value="KR_dom"/>
</dbReference>
<dbReference type="InterPro" id="IPR020904">
    <property type="entry name" value="Sc_DH/Rdtase_CS"/>
</dbReference>
<dbReference type="EMBL" id="AP018165">
    <property type="protein sequence ID" value="BAX98684.1"/>
    <property type="molecule type" value="Genomic_DNA"/>
</dbReference>
<dbReference type="Gene3D" id="3.40.50.720">
    <property type="entry name" value="NAD(P)-binding Rossmann-like Domain"/>
    <property type="match status" value="1"/>
</dbReference>
<evidence type="ECO:0000256" key="3">
    <source>
        <dbReference type="RuleBase" id="RU000363"/>
    </source>
</evidence>
<evidence type="ECO:0000313" key="5">
    <source>
        <dbReference type="EMBL" id="BAX98684.1"/>
    </source>
</evidence>
<gene>
    <name evidence="5" type="ORF">MSTE_03383</name>
</gene>
<reference evidence="5 6" key="2">
    <citation type="journal article" date="2017" name="Int. J. Syst. Evol. Microbiol.">
        <title>Mycobacterium stephanolepidis sp. nov., a rapidly growing species related to Mycobacterium chelonae, isolated from marine teleost fish, Stephanolepis cirrhifer.</title>
        <authorList>
            <person name="Fukano H."/>
            <person name="Wada S."/>
            <person name="Kurata O."/>
            <person name="Katayama K."/>
            <person name="Fujiwara N."/>
            <person name="Hoshino Y."/>
        </authorList>
    </citation>
    <scope>NUCLEOTIDE SEQUENCE [LARGE SCALE GENOMIC DNA]</scope>
    <source>
        <strain evidence="5 6">NJB0901</strain>
    </source>
</reference>
<dbReference type="GO" id="GO:0016491">
    <property type="term" value="F:oxidoreductase activity"/>
    <property type="evidence" value="ECO:0007669"/>
    <property type="project" value="UniProtKB-KW"/>
</dbReference>
<name>A0A1Z4F0G4_9MYCO</name>
<accession>A0A1Z4F0G4</accession>
<dbReference type="CDD" id="cd05233">
    <property type="entry name" value="SDR_c"/>
    <property type="match status" value="1"/>
</dbReference>
<dbReference type="NCBIfam" id="NF005878">
    <property type="entry name" value="PRK07825.1"/>
    <property type="match status" value="1"/>
</dbReference>
<dbReference type="FunFam" id="3.40.50.720:FF:000084">
    <property type="entry name" value="Short-chain dehydrogenase reductase"/>
    <property type="match status" value="1"/>
</dbReference>
<dbReference type="PRINTS" id="PR00081">
    <property type="entry name" value="GDHRDH"/>
</dbReference>
<dbReference type="PANTHER" id="PTHR44196:SF1">
    <property type="entry name" value="DEHYDROGENASE_REDUCTASE SDR FAMILY MEMBER 7B"/>
    <property type="match status" value="1"/>
</dbReference>
<dbReference type="Proteomes" id="UP000217954">
    <property type="component" value="Chromosome"/>
</dbReference>
<comment type="similarity">
    <text evidence="1 3">Belongs to the short-chain dehydrogenases/reductases (SDR) family.</text>
</comment>
<dbReference type="GO" id="GO:0016020">
    <property type="term" value="C:membrane"/>
    <property type="evidence" value="ECO:0007669"/>
    <property type="project" value="TreeGrafter"/>
</dbReference>
<protein>
    <submittedName>
        <fullName evidence="5">Putative short chain dehydrogenase/reductase</fullName>
    </submittedName>
</protein>
<dbReference type="AlphaFoldDB" id="A0A1Z4F0G4"/>
<dbReference type="PANTHER" id="PTHR44196">
    <property type="entry name" value="DEHYDROGENASE/REDUCTASE SDR FAMILY MEMBER 7B"/>
    <property type="match status" value="1"/>
</dbReference>
<dbReference type="PROSITE" id="PS00061">
    <property type="entry name" value="ADH_SHORT"/>
    <property type="match status" value="1"/>
</dbReference>
<feature type="domain" description="Ketoreductase" evidence="4">
    <location>
        <begin position="49"/>
        <end position="236"/>
    </location>
</feature>
<dbReference type="InterPro" id="IPR036291">
    <property type="entry name" value="NAD(P)-bd_dom_sf"/>
</dbReference>
<dbReference type="InterPro" id="IPR002347">
    <property type="entry name" value="SDR_fam"/>
</dbReference>
<evidence type="ECO:0000256" key="2">
    <source>
        <dbReference type="ARBA" id="ARBA00023002"/>
    </source>
</evidence>
<proteinExistence type="inferred from homology"/>
<organism evidence="5 6">
    <name type="scientific">[Mycobacterium] stephanolepidis</name>
    <dbReference type="NCBI Taxonomy" id="1520670"/>
    <lineage>
        <taxon>Bacteria</taxon>
        <taxon>Bacillati</taxon>
        <taxon>Actinomycetota</taxon>
        <taxon>Actinomycetes</taxon>
        <taxon>Mycobacteriales</taxon>
        <taxon>Mycobacteriaceae</taxon>
        <taxon>Mycobacteroides</taxon>
    </lineage>
</organism>
<dbReference type="SUPFAM" id="SSF51735">
    <property type="entry name" value="NAD(P)-binding Rossmann-fold domains"/>
    <property type="match status" value="1"/>
</dbReference>
<dbReference type="Pfam" id="PF00106">
    <property type="entry name" value="adh_short"/>
    <property type="match status" value="1"/>
</dbReference>
<dbReference type="PRINTS" id="PR00080">
    <property type="entry name" value="SDRFAMILY"/>
</dbReference>
<evidence type="ECO:0000259" key="4">
    <source>
        <dbReference type="SMART" id="SM00822"/>
    </source>
</evidence>
<sequence>MEETLPLGADIAAQHNVLWLSVSNSFGRISSDTNLTRVKSVVMDKITGKNIAITGAARGIGYATATALLRRGARVVIGDRDVEALGAAVEGLKEEGNVDAHPVDVTDPASFKRFLEAAGAGGPVDVLINNAGVMPIGPFLSTSDGAIRSMLEVNLYGVINGCRLALPEMAARRGGQIVNIASVAGLMAAPGMAVYNASKFGVVGLSRALSDEFEPQGVQVSAVLPTFTNTELITGTDSTGAQKPVEPEDIAAAVVRIIEKPRVQVTVPKPLGTVTTIVNSLPTKVRRFMSKKTGTDRVFLDIDTNARSAYENRAGSSLGVTKPDGG</sequence>
<evidence type="ECO:0000313" key="6">
    <source>
        <dbReference type="Proteomes" id="UP000217954"/>
    </source>
</evidence>
<evidence type="ECO:0000256" key="1">
    <source>
        <dbReference type="ARBA" id="ARBA00006484"/>
    </source>
</evidence>
<dbReference type="KEGG" id="mste:MSTE_03383"/>